<accession>A0A7W7Z4K8</accession>
<dbReference type="Proteomes" id="UP000542353">
    <property type="component" value="Unassembled WGS sequence"/>
</dbReference>
<gene>
    <name evidence="1" type="ORF">HNR60_002485</name>
</gene>
<sequence length="72" mass="7842">MKDFSNASFPPDTIQLMQTALDGAVAALPHPVSSAHVRSIAETILRTAKEGERNAKALERMALLELQLSPRE</sequence>
<evidence type="ECO:0000313" key="1">
    <source>
        <dbReference type="EMBL" id="MBB5047728.1"/>
    </source>
</evidence>
<dbReference type="RefSeq" id="WP_184257845.1">
    <property type="nucleotide sequence ID" value="NZ_JACHIH010000014.1"/>
</dbReference>
<reference evidence="1 2" key="1">
    <citation type="submission" date="2020-08" db="EMBL/GenBank/DDBJ databases">
        <title>Genomic Encyclopedia of Type Strains, Phase IV (KMG-IV): sequencing the most valuable type-strain genomes for metagenomic binning, comparative biology and taxonomic classification.</title>
        <authorList>
            <person name="Goeker M."/>
        </authorList>
    </citation>
    <scope>NUCLEOTIDE SEQUENCE [LARGE SCALE GENOMIC DNA]</scope>
    <source>
        <strain evidence="1 2">DSM 12706</strain>
    </source>
</reference>
<dbReference type="AlphaFoldDB" id="A0A7W7Z4K8"/>
<dbReference type="EMBL" id="JACHIH010000014">
    <property type="protein sequence ID" value="MBB5047728.1"/>
    <property type="molecule type" value="Genomic_DNA"/>
</dbReference>
<protein>
    <submittedName>
        <fullName evidence="1">Uncharacterized protein</fullName>
    </submittedName>
</protein>
<keyword evidence="2" id="KW-1185">Reference proteome</keyword>
<organism evidence="1 2">
    <name type="scientific">Rhodopseudomonas rhenobacensis</name>
    <dbReference type="NCBI Taxonomy" id="87461"/>
    <lineage>
        <taxon>Bacteria</taxon>
        <taxon>Pseudomonadati</taxon>
        <taxon>Pseudomonadota</taxon>
        <taxon>Alphaproteobacteria</taxon>
        <taxon>Hyphomicrobiales</taxon>
        <taxon>Nitrobacteraceae</taxon>
        <taxon>Rhodopseudomonas</taxon>
    </lineage>
</organism>
<proteinExistence type="predicted"/>
<comment type="caution">
    <text evidence="1">The sequence shown here is derived from an EMBL/GenBank/DDBJ whole genome shotgun (WGS) entry which is preliminary data.</text>
</comment>
<name>A0A7W7Z4K8_9BRAD</name>
<evidence type="ECO:0000313" key="2">
    <source>
        <dbReference type="Proteomes" id="UP000542353"/>
    </source>
</evidence>